<dbReference type="KEGG" id="slim:SCL_1731"/>
<evidence type="ECO:0000313" key="5">
    <source>
        <dbReference type="Proteomes" id="UP000243180"/>
    </source>
</evidence>
<dbReference type="OrthoDB" id="6028181at2"/>
<dbReference type="EMBL" id="AP014879">
    <property type="protein sequence ID" value="BAV34034.1"/>
    <property type="molecule type" value="Genomic_DNA"/>
</dbReference>
<dbReference type="SMART" id="SM00271">
    <property type="entry name" value="DnaJ"/>
    <property type="match status" value="1"/>
</dbReference>
<dbReference type="CDD" id="cd06257">
    <property type="entry name" value="DnaJ"/>
    <property type="match status" value="1"/>
</dbReference>
<accession>A0A1B4XGV2</accession>
<dbReference type="Gene3D" id="1.10.287.110">
    <property type="entry name" value="DnaJ domain"/>
    <property type="match status" value="1"/>
</dbReference>
<dbReference type="Proteomes" id="UP000243180">
    <property type="component" value="Chromosome"/>
</dbReference>
<feature type="region of interest" description="Disordered" evidence="2">
    <location>
        <begin position="80"/>
        <end position="102"/>
    </location>
</feature>
<evidence type="ECO:0000259" key="3">
    <source>
        <dbReference type="PROSITE" id="PS50076"/>
    </source>
</evidence>
<dbReference type="AlphaFoldDB" id="A0A1B4XGV2"/>
<reference evidence="4 5" key="1">
    <citation type="submission" date="2015-05" db="EMBL/GenBank/DDBJ databases">
        <title>Complete genome sequence of a sulfur-oxidizing gammaproteobacterium strain HA5.</title>
        <authorList>
            <person name="Miura A."/>
            <person name="Kojima H."/>
            <person name="Fukui M."/>
        </authorList>
    </citation>
    <scope>NUCLEOTIDE SEQUENCE [LARGE SCALE GENOMIC DNA]</scope>
    <source>
        <strain evidence="4 5">HA5</strain>
    </source>
</reference>
<dbReference type="PROSITE" id="PS50076">
    <property type="entry name" value="DNAJ_2"/>
    <property type="match status" value="1"/>
</dbReference>
<proteinExistence type="predicted"/>
<dbReference type="Pfam" id="PF00226">
    <property type="entry name" value="DnaJ"/>
    <property type="match status" value="1"/>
</dbReference>
<dbReference type="InterPro" id="IPR001623">
    <property type="entry name" value="DnaJ_domain"/>
</dbReference>
<evidence type="ECO:0000256" key="2">
    <source>
        <dbReference type="SAM" id="MobiDB-lite"/>
    </source>
</evidence>
<dbReference type="InterPro" id="IPR036869">
    <property type="entry name" value="J_dom_sf"/>
</dbReference>
<evidence type="ECO:0000256" key="1">
    <source>
        <dbReference type="ARBA" id="ARBA00023186"/>
    </source>
</evidence>
<dbReference type="InParanoid" id="A0A1B4XGV2"/>
<organism evidence="4 5">
    <name type="scientific">Sulfuricaulis limicola</name>
    <dbReference type="NCBI Taxonomy" id="1620215"/>
    <lineage>
        <taxon>Bacteria</taxon>
        <taxon>Pseudomonadati</taxon>
        <taxon>Pseudomonadota</taxon>
        <taxon>Gammaproteobacteria</taxon>
        <taxon>Acidiferrobacterales</taxon>
        <taxon>Acidiferrobacteraceae</taxon>
        <taxon>Sulfuricaulis</taxon>
    </lineage>
</organism>
<keyword evidence="1" id="KW-0143">Chaperone</keyword>
<name>A0A1B4XGV2_9GAMM</name>
<sequence length="297" mass="33026">MTENFLKNYRTLGVQPGVSWKQLRQAYKKMVNAWHPDRFQQDVRQKRLAEEKTKEITQSYKELANYYMKFGVLPLPVEQETSPVTGESTVPAGPTKDPAAEAGIPEPAAAASAGESRPWISRQRARIIASLALIGSVYYLWQYTPWEPGNHALVEAGPVIQAPTAAPEQEDVTPPAKHFTTGSSLGEVYAIQGVPTRTENNVWHYGNSKIYFAAGKVIGWEESMDSPLRVSLVPGQTADDNRYFGKGSTKAEVLAAQGAPDRDAGNVWEYGASQIYFEGDRVREWQEAPLYPLRVRP</sequence>
<feature type="domain" description="J" evidence="3">
    <location>
        <begin position="7"/>
        <end position="68"/>
    </location>
</feature>
<dbReference type="RefSeq" id="WP_096360827.1">
    <property type="nucleotide sequence ID" value="NZ_AP014879.1"/>
</dbReference>
<dbReference type="SUPFAM" id="SSF46565">
    <property type="entry name" value="Chaperone J-domain"/>
    <property type="match status" value="1"/>
</dbReference>
<dbReference type="PRINTS" id="PR00625">
    <property type="entry name" value="JDOMAIN"/>
</dbReference>
<keyword evidence="5" id="KW-1185">Reference proteome</keyword>
<protein>
    <recommendedName>
        <fullName evidence="3">J domain-containing protein</fullName>
    </recommendedName>
</protein>
<evidence type="ECO:0000313" key="4">
    <source>
        <dbReference type="EMBL" id="BAV34034.1"/>
    </source>
</evidence>
<gene>
    <name evidence="4" type="ORF">SCL_1731</name>
</gene>